<evidence type="ECO:0000313" key="2">
    <source>
        <dbReference type="Proteomes" id="UP000004459"/>
    </source>
</evidence>
<evidence type="ECO:0000313" key="1">
    <source>
        <dbReference type="EMBL" id="EHM55005.1"/>
    </source>
</evidence>
<name>G9YL31_FLAPL</name>
<protein>
    <submittedName>
        <fullName evidence="1">Uncharacterized protein</fullName>
    </submittedName>
</protein>
<reference evidence="1 2" key="1">
    <citation type="submission" date="2011-08" db="EMBL/GenBank/DDBJ databases">
        <authorList>
            <person name="Weinstock G."/>
            <person name="Sodergren E."/>
            <person name="Clifton S."/>
            <person name="Fulton L."/>
            <person name="Fulton B."/>
            <person name="Courtney L."/>
            <person name="Fronick C."/>
            <person name="Harrison M."/>
            <person name="Strong C."/>
            <person name="Farmer C."/>
            <person name="Delahaunty K."/>
            <person name="Markovic C."/>
            <person name="Hall O."/>
            <person name="Minx P."/>
            <person name="Tomlinson C."/>
            <person name="Mitreva M."/>
            <person name="Hou S."/>
            <person name="Chen J."/>
            <person name="Wollam A."/>
            <person name="Pepin K.H."/>
            <person name="Johnson M."/>
            <person name="Bhonagiri V."/>
            <person name="Zhang X."/>
            <person name="Suruliraj S."/>
            <person name="Warren W."/>
            <person name="Chinwalla A."/>
            <person name="Mardis E.R."/>
            <person name="Wilson R.K."/>
        </authorList>
    </citation>
    <scope>NUCLEOTIDE SEQUENCE [LARGE SCALE GENOMIC DNA]</scope>
    <source>
        <strain evidence="1 2">ATCC 29863</strain>
    </source>
</reference>
<comment type="caution">
    <text evidence="1">The sequence shown here is derived from an EMBL/GenBank/DDBJ whole genome shotgun (WGS) entry which is preliminary data.</text>
</comment>
<sequence length="61" mass="6846">MRSLRRPLLTKAKMSAPFPMVSPSAWSRSVSTSSCSRCPQTLFQKPVDIETTRTRGCVLFL</sequence>
<gene>
    <name evidence="1" type="ORF">HMPREF0372_00194</name>
</gene>
<dbReference type="AlphaFoldDB" id="G9YL31"/>
<proteinExistence type="predicted"/>
<dbReference type="Proteomes" id="UP000004459">
    <property type="component" value="Unassembled WGS sequence"/>
</dbReference>
<dbReference type="EMBL" id="AGCK01000019">
    <property type="protein sequence ID" value="EHM55005.1"/>
    <property type="molecule type" value="Genomic_DNA"/>
</dbReference>
<organism evidence="1 2">
    <name type="scientific">Flavonifractor plautii ATCC 29863</name>
    <dbReference type="NCBI Taxonomy" id="411475"/>
    <lineage>
        <taxon>Bacteria</taxon>
        <taxon>Bacillati</taxon>
        <taxon>Bacillota</taxon>
        <taxon>Clostridia</taxon>
        <taxon>Eubacteriales</taxon>
        <taxon>Oscillospiraceae</taxon>
        <taxon>Flavonifractor</taxon>
    </lineage>
</organism>
<dbReference type="HOGENOM" id="CLU_2915772_0_0_9"/>
<accession>G9YL31</accession>